<dbReference type="AlphaFoldDB" id="A0A175R6B4"/>
<dbReference type="Proteomes" id="UP000078272">
    <property type="component" value="Unassembled WGS sequence"/>
</dbReference>
<accession>A0A175R6B4</accession>
<name>A0A175R6B4_9HYPH</name>
<dbReference type="Pfam" id="PF05136">
    <property type="entry name" value="Phage_portal_2"/>
    <property type="match status" value="1"/>
</dbReference>
<dbReference type="NCBIfam" id="TIGR01539">
    <property type="entry name" value="portal_lambda"/>
    <property type="match status" value="1"/>
</dbReference>
<dbReference type="PATRIC" id="fig|401562.3.peg.2377"/>
<evidence type="ECO:0000313" key="3">
    <source>
        <dbReference type="Proteomes" id="UP000078272"/>
    </source>
</evidence>
<gene>
    <name evidence="2" type="ORF">NS226_13890</name>
</gene>
<dbReference type="InterPro" id="IPR006429">
    <property type="entry name" value="Phage_lambda_portal"/>
</dbReference>
<reference evidence="2 3" key="1">
    <citation type="journal article" date="2016" name="Front. Microbiol.">
        <title>Genomic Resource of Rice Seed Associated Bacteria.</title>
        <authorList>
            <person name="Midha S."/>
            <person name="Bansal K."/>
            <person name="Sharma S."/>
            <person name="Kumar N."/>
            <person name="Patil P.P."/>
            <person name="Chaudhry V."/>
            <person name="Patil P.B."/>
        </authorList>
    </citation>
    <scope>NUCLEOTIDE SEQUENCE [LARGE SCALE GENOMIC DNA]</scope>
    <source>
        <strain evidence="2 3">NS226</strain>
    </source>
</reference>
<evidence type="ECO:0000256" key="1">
    <source>
        <dbReference type="SAM" id="MobiDB-lite"/>
    </source>
</evidence>
<evidence type="ECO:0000313" key="2">
    <source>
        <dbReference type="EMBL" id="KTQ95019.1"/>
    </source>
</evidence>
<sequence>MRVRAGSSRGSVATVGAKAPTARYLRSDNARLLPMRQAVLRDSSLDVREAAERASALAVDFLHNSGWLAGAADQVVADTIGTELKLNARPDMAGLGYTDKQRSAWCQFVEAEWRRWSWTPSECDLAGRATVPEMLDAVIRSYLAQGEAFGVLDFLPRVERRAYGVRTGTKVTLVSPHRLPRISRDFEGLDQGILIDSRNRARAYRFRRRQGGIEVDHDVSASDVIHVMDRSENPGSARGISVMAPILKVSAQWDQLADATLSTALIQTIFAATIKSPEPSASAFEALQTLRDDFQDVAGVSDIVEDLIDVWGVRLEALKSKGLSITGPSQINHLGPGEELQMHTAATPGSQYLPFSQSLQREMARRIGVTFESFSMDHSNANYSSVRMGIASIWPIVLRRRERIAAPFAQAIYERWLEEGIAEGRIPFRGGYQAFLANRERIVWAEWQGPAQPSADDYKSAMAAKVRLELGLSSLADEAALLGRDWEENAQQIGREIAMLTSLKIPHPFGRSTGGAGPNGMAADGNRDPSKQDA</sequence>
<proteinExistence type="predicted"/>
<dbReference type="GO" id="GO:0019068">
    <property type="term" value="P:virion assembly"/>
    <property type="evidence" value="ECO:0007669"/>
    <property type="project" value="InterPro"/>
</dbReference>
<organism evidence="2 3">
    <name type="scientific">Aureimonas ureilytica</name>
    <dbReference type="NCBI Taxonomy" id="401562"/>
    <lineage>
        <taxon>Bacteria</taxon>
        <taxon>Pseudomonadati</taxon>
        <taxon>Pseudomonadota</taxon>
        <taxon>Alphaproteobacteria</taxon>
        <taxon>Hyphomicrobiales</taxon>
        <taxon>Aurantimonadaceae</taxon>
        <taxon>Aureimonas</taxon>
    </lineage>
</organism>
<feature type="region of interest" description="Disordered" evidence="1">
    <location>
        <begin position="508"/>
        <end position="534"/>
    </location>
</feature>
<protein>
    <submittedName>
        <fullName evidence="2">Phage portal protein</fullName>
    </submittedName>
</protein>
<feature type="compositionally biased region" description="Basic and acidic residues" evidence="1">
    <location>
        <begin position="525"/>
        <end position="534"/>
    </location>
</feature>
<comment type="caution">
    <text evidence="2">The sequence shown here is derived from an EMBL/GenBank/DDBJ whole genome shotgun (WGS) entry which is preliminary data.</text>
</comment>
<dbReference type="EMBL" id="LDPZ01000026">
    <property type="protein sequence ID" value="KTQ95019.1"/>
    <property type="molecule type" value="Genomic_DNA"/>
</dbReference>
<dbReference type="GO" id="GO:0005198">
    <property type="term" value="F:structural molecule activity"/>
    <property type="evidence" value="ECO:0007669"/>
    <property type="project" value="InterPro"/>
</dbReference>